<dbReference type="Proteomes" id="UP000001887">
    <property type="component" value="Chromosome"/>
</dbReference>
<accession>D2R3B6</accession>
<dbReference type="OrthoDB" id="273229at2"/>
<name>D2R3B6_PIRSD</name>
<proteinExistence type="predicted"/>
<dbReference type="EMBL" id="CP001848">
    <property type="protein sequence ID" value="ADB15147.1"/>
    <property type="molecule type" value="Genomic_DNA"/>
</dbReference>
<protein>
    <submittedName>
        <fullName evidence="2">Uncharacterized protein</fullName>
    </submittedName>
</protein>
<dbReference type="eggNOG" id="COG3064">
    <property type="taxonomic scope" value="Bacteria"/>
</dbReference>
<evidence type="ECO:0000313" key="3">
    <source>
        <dbReference type="Proteomes" id="UP000001887"/>
    </source>
</evidence>
<gene>
    <name evidence="2" type="ordered locus">Psta_0459</name>
</gene>
<organism evidence="2 3">
    <name type="scientific">Pirellula staleyi (strain ATCC 27377 / DSM 6068 / ICPB 4128)</name>
    <name type="common">Pirella staleyi</name>
    <dbReference type="NCBI Taxonomy" id="530564"/>
    <lineage>
        <taxon>Bacteria</taxon>
        <taxon>Pseudomonadati</taxon>
        <taxon>Planctomycetota</taxon>
        <taxon>Planctomycetia</taxon>
        <taxon>Pirellulales</taxon>
        <taxon>Pirellulaceae</taxon>
        <taxon>Pirellula</taxon>
    </lineage>
</organism>
<evidence type="ECO:0000256" key="1">
    <source>
        <dbReference type="SAM" id="SignalP"/>
    </source>
</evidence>
<keyword evidence="1" id="KW-0732">Signal</keyword>
<keyword evidence="3" id="KW-1185">Reference proteome</keyword>
<feature type="chain" id="PRO_5003036027" evidence="1">
    <location>
        <begin position="32"/>
        <end position="527"/>
    </location>
</feature>
<dbReference type="KEGG" id="psl:Psta_0459"/>
<reference evidence="2 3" key="1">
    <citation type="journal article" date="2009" name="Stand. Genomic Sci.">
        <title>Complete genome sequence of Pirellula staleyi type strain (ATCC 27377).</title>
        <authorList>
            <person name="Clum A."/>
            <person name="Tindall B.J."/>
            <person name="Sikorski J."/>
            <person name="Ivanova N."/>
            <person name="Mavrommatis K."/>
            <person name="Lucas S."/>
            <person name="Glavina del Rio T."/>
            <person name="Nolan M."/>
            <person name="Chen F."/>
            <person name="Tice H."/>
            <person name="Pitluck S."/>
            <person name="Cheng J.F."/>
            <person name="Chertkov O."/>
            <person name="Brettin T."/>
            <person name="Han C."/>
            <person name="Detter J.C."/>
            <person name="Kuske C."/>
            <person name="Bruce D."/>
            <person name="Goodwin L."/>
            <person name="Ovchinikova G."/>
            <person name="Pati A."/>
            <person name="Mikhailova N."/>
            <person name="Chen A."/>
            <person name="Palaniappan K."/>
            <person name="Land M."/>
            <person name="Hauser L."/>
            <person name="Chang Y.J."/>
            <person name="Jeffries C.D."/>
            <person name="Chain P."/>
            <person name="Rohde M."/>
            <person name="Goker M."/>
            <person name="Bristow J."/>
            <person name="Eisen J.A."/>
            <person name="Markowitz V."/>
            <person name="Hugenholtz P."/>
            <person name="Kyrpides N.C."/>
            <person name="Klenk H.P."/>
            <person name="Lapidus A."/>
        </authorList>
    </citation>
    <scope>NUCLEOTIDE SEQUENCE [LARGE SCALE GENOMIC DNA]</scope>
    <source>
        <strain evidence="3">ATCC 27377 / DSM 6068 / ICPB 4128</strain>
    </source>
</reference>
<feature type="signal peptide" evidence="1">
    <location>
        <begin position="1"/>
        <end position="31"/>
    </location>
</feature>
<sequence length="527" mass="55797" precursor="true">MKMAKLKMVGTGLGVAALVVTGWVAAESVQAQTKVPATPAQDEVAPQVDAAAEATVDADAQFSAVLRGPVHEAFLQQIQLNAAPSAVIPTEPPADIDEIPPAVRPAGNNMIWAPGYWAWDEATNDFLWITGAWRSAPPGMRWVPGVWAQVEGGYQWNSGFWAAASDAELGFYKRPPKSLDNGPSSPAIDNNQCWIPGYWEPYNNDYRWHAGQWAPYQRGYLWVPSHYVATSAGYVYVPGYWDYPLSIRGQLFAPIRIAAGARTNGAALRFTPSVAINNSVLANHLFVRAGASTYLFGDYYGDNFRELGIQPWHTVAATRGVVDPVLSFRVWREASEGVDFLKQSAASFGKIAADEALRPAVDLAKQAQLPEVAGVAGGAVNSVLGQPIDLLRSTNPQGFVAVSADQRVALDANLKQLDLVTADRLKVNSAAGAVDLNTATKTAVQLPSTALKLPRATAALAPATNQALPVVKGLTSGATEAVEGVVPKVPGAVPAVPNVVPQVPNVPNVVPSVPNVLPNIGGGLLGD</sequence>
<dbReference type="HOGENOM" id="CLU_516638_0_0_0"/>
<dbReference type="Pfam" id="PF12779">
    <property type="entry name" value="WXXGXW"/>
    <property type="match status" value="4"/>
</dbReference>
<dbReference type="AlphaFoldDB" id="D2R3B6"/>
<evidence type="ECO:0000313" key="2">
    <source>
        <dbReference type="EMBL" id="ADB15147.1"/>
    </source>
</evidence>
<dbReference type="InterPro" id="IPR024447">
    <property type="entry name" value="YXWGXW_rpt"/>
</dbReference>